<feature type="transmembrane region" description="Helical" evidence="1">
    <location>
        <begin position="143"/>
        <end position="161"/>
    </location>
</feature>
<evidence type="ECO:0000256" key="1">
    <source>
        <dbReference type="SAM" id="Phobius"/>
    </source>
</evidence>
<evidence type="ECO:0000313" key="2">
    <source>
        <dbReference type="EMBL" id="KRK36843.1"/>
    </source>
</evidence>
<dbReference type="Proteomes" id="UP000051176">
    <property type="component" value="Unassembled WGS sequence"/>
</dbReference>
<keyword evidence="1" id="KW-0812">Transmembrane</keyword>
<dbReference type="AlphaFoldDB" id="A0A0R1GRY9"/>
<evidence type="ECO:0008006" key="4">
    <source>
        <dbReference type="Google" id="ProtNLM"/>
    </source>
</evidence>
<dbReference type="STRING" id="357278.IV61_GL000512"/>
<evidence type="ECO:0000313" key="3">
    <source>
        <dbReference type="Proteomes" id="UP000051176"/>
    </source>
</evidence>
<dbReference type="PATRIC" id="fig|1267003.4.peg.462"/>
<feature type="transmembrane region" description="Helical" evidence="1">
    <location>
        <begin position="70"/>
        <end position="87"/>
    </location>
</feature>
<feature type="transmembrane region" description="Helical" evidence="1">
    <location>
        <begin position="215"/>
        <end position="234"/>
    </location>
</feature>
<protein>
    <recommendedName>
        <fullName evidence="4">Integral membrane protein</fullName>
    </recommendedName>
</protein>
<proteinExistence type="predicted"/>
<keyword evidence="3" id="KW-1185">Reference proteome</keyword>
<gene>
    <name evidence="2" type="ORF">FD07_GL000427</name>
</gene>
<keyword evidence="1" id="KW-1133">Transmembrane helix</keyword>
<feature type="transmembrane region" description="Helical" evidence="1">
    <location>
        <begin position="93"/>
        <end position="110"/>
    </location>
</feature>
<keyword evidence="1" id="KW-0472">Membrane</keyword>
<dbReference type="OrthoDB" id="2143776at2"/>
<accession>A0A0R1GRY9</accession>
<feature type="transmembrane region" description="Helical" evidence="1">
    <location>
        <begin position="182"/>
        <end position="209"/>
    </location>
</feature>
<reference evidence="2 3" key="1">
    <citation type="journal article" date="2015" name="Genome Announc.">
        <title>Expanding the biotechnology potential of lactobacilli through comparative genomics of 213 strains and associated genera.</title>
        <authorList>
            <person name="Sun Z."/>
            <person name="Harris H.M."/>
            <person name="McCann A."/>
            <person name="Guo C."/>
            <person name="Argimon S."/>
            <person name="Zhang W."/>
            <person name="Yang X."/>
            <person name="Jeffery I.B."/>
            <person name="Cooney J.C."/>
            <person name="Kagawa T.F."/>
            <person name="Liu W."/>
            <person name="Song Y."/>
            <person name="Salvetti E."/>
            <person name="Wrobel A."/>
            <person name="Rasinkangas P."/>
            <person name="Parkhill J."/>
            <person name="Rea M.C."/>
            <person name="O'Sullivan O."/>
            <person name="Ritari J."/>
            <person name="Douillard F.P."/>
            <person name="Paul Ross R."/>
            <person name="Yang R."/>
            <person name="Briner A.E."/>
            <person name="Felis G.E."/>
            <person name="de Vos W.M."/>
            <person name="Barrangou R."/>
            <person name="Klaenhammer T.R."/>
            <person name="Caufield P.W."/>
            <person name="Cui Y."/>
            <person name="Zhang H."/>
            <person name="O'Toole P.W."/>
        </authorList>
    </citation>
    <scope>NUCLEOTIDE SEQUENCE [LARGE SCALE GENOMIC DNA]</scope>
    <source>
        <strain evidence="2 3">ATCC 53295</strain>
    </source>
</reference>
<sequence>MTTIMAFLKNKTVQQLFIFTFFQNLLWWVAGSTAATGTPLATNIKVYLGGYGMLVAAGYFLILKRHFQSRIGPIFVVAAATLGLLAAPHDHMLQLFAILLCVFLVLACVPQLGLQSAYGLVVFSFLAGCGVPVILFFLRNHYLAMQFLMPMVPLVASYLVFFEPYYLTKERDWRWTLVTPAILILTLLTLGFSCQIVIAGLLAVAYWWLQPKINDNYRLVTTSVVQLILGLLIFD</sequence>
<dbReference type="EMBL" id="AZCZ01000015">
    <property type="protein sequence ID" value="KRK36843.1"/>
    <property type="molecule type" value="Genomic_DNA"/>
</dbReference>
<dbReference type="RefSeq" id="WP_020089214.1">
    <property type="nucleotide sequence ID" value="NZ_AZCZ01000015.1"/>
</dbReference>
<comment type="caution">
    <text evidence="2">The sequence shown here is derived from an EMBL/GenBank/DDBJ whole genome shotgun (WGS) entry which is preliminary data.</text>
</comment>
<feature type="transmembrane region" description="Helical" evidence="1">
    <location>
        <begin position="44"/>
        <end position="63"/>
    </location>
</feature>
<name>A0A0R1GRY9_9LACO</name>
<feature type="transmembrane region" description="Helical" evidence="1">
    <location>
        <begin position="117"/>
        <end position="137"/>
    </location>
</feature>
<organism evidence="2 3">
    <name type="scientific">Levilactobacillus parabrevis ATCC 53295</name>
    <dbReference type="NCBI Taxonomy" id="1267003"/>
    <lineage>
        <taxon>Bacteria</taxon>
        <taxon>Bacillati</taxon>
        <taxon>Bacillota</taxon>
        <taxon>Bacilli</taxon>
        <taxon>Lactobacillales</taxon>
        <taxon>Lactobacillaceae</taxon>
        <taxon>Levilactobacillus</taxon>
    </lineage>
</organism>